<dbReference type="PROSITE" id="PS51257">
    <property type="entry name" value="PROKAR_LIPOPROTEIN"/>
    <property type="match status" value="1"/>
</dbReference>
<evidence type="ECO:0000256" key="4">
    <source>
        <dbReference type="ARBA" id="ARBA00022723"/>
    </source>
</evidence>
<keyword evidence="11" id="KW-1185">Reference proteome</keyword>
<evidence type="ECO:0000256" key="9">
    <source>
        <dbReference type="SAM" id="Phobius"/>
    </source>
</evidence>
<evidence type="ECO:0000313" key="11">
    <source>
        <dbReference type="Proteomes" id="UP001338125"/>
    </source>
</evidence>
<reference evidence="10 11" key="1">
    <citation type="submission" date="2024-01" db="EMBL/GenBank/DDBJ databases">
        <title>Complete genome of Cladobotryum mycophilum ATHUM6906.</title>
        <authorList>
            <person name="Christinaki A.C."/>
            <person name="Myridakis A.I."/>
            <person name="Kouvelis V.N."/>
        </authorList>
    </citation>
    <scope>NUCLEOTIDE SEQUENCE [LARGE SCALE GENOMIC DNA]</scope>
    <source>
        <strain evidence="10 11">ATHUM6906</strain>
    </source>
</reference>
<dbReference type="PANTHER" id="PTHR46300:SF1">
    <property type="entry name" value="P450, PUTATIVE (EUROFUNG)-RELATED"/>
    <property type="match status" value="1"/>
</dbReference>
<keyword evidence="3 8" id="KW-0349">Heme</keyword>
<sequence length="512" mass="59187">MYSRETMFAFVPYLVIFVACYGLTYYRRKRQHLPLPPGPPQLPLVGNIHQIPEENPWRTYKEWHQKYGPIITVRSGLTNTIILGSHKAARDLLDKRNRNYGSRPPSVLINDFIFGGYQTSLLPTGQRWRIHRRILSAFCNIRTSPRYRPLYDAESKRLLREIFHGADFFDFFRHYFARILFALTYGKRVTGSKDPDAHDILEIVDVVLEEAGRSSAQEAFPILNSLPSALAPWKRHARLLYERHSRLFDDHMNTALASKSWNFCKQALRLKVSGEVERMELNFILGNIPEATHSGSMVLRVFIMANILYPDAVRWVQEEIDRVVGPDRLPGFDDMAKLPHLNAYLLEVMRWRPITPAGMPHASFQDDEYMGYRIPKGTTVVPNHWSMDFDESVFPDPYEFRPQRWIDDPNLPSILFGFGTRVCPGKHIAESSVFIVAAHLLWSFNFDYAYEDGKRQEIDSWNMTQGADSGPVPFKASFKIRSPKHQEVVERECDISEVDIDAIMEKIGADFS</sequence>
<dbReference type="GO" id="GO:0004497">
    <property type="term" value="F:monooxygenase activity"/>
    <property type="evidence" value="ECO:0007669"/>
    <property type="project" value="UniProtKB-KW"/>
</dbReference>
<name>A0ABR0SEL7_9HYPO</name>
<keyword evidence="5 8" id="KW-0560">Oxidoreductase</keyword>
<evidence type="ECO:0000256" key="1">
    <source>
        <dbReference type="ARBA" id="ARBA00001971"/>
    </source>
</evidence>
<proteinExistence type="inferred from homology"/>
<dbReference type="Gene3D" id="1.10.630.10">
    <property type="entry name" value="Cytochrome P450"/>
    <property type="match status" value="1"/>
</dbReference>
<dbReference type="PANTHER" id="PTHR46300">
    <property type="entry name" value="P450, PUTATIVE (EUROFUNG)-RELATED-RELATED"/>
    <property type="match status" value="1"/>
</dbReference>
<evidence type="ECO:0000256" key="3">
    <source>
        <dbReference type="ARBA" id="ARBA00022617"/>
    </source>
</evidence>
<dbReference type="Proteomes" id="UP001338125">
    <property type="component" value="Unassembled WGS sequence"/>
</dbReference>
<dbReference type="InterPro" id="IPR050364">
    <property type="entry name" value="Cytochrome_P450_fung"/>
</dbReference>
<keyword evidence="7 8" id="KW-0503">Monooxygenase</keyword>
<keyword evidence="9" id="KW-1133">Transmembrane helix</keyword>
<dbReference type="CDD" id="cd11065">
    <property type="entry name" value="CYP64-like"/>
    <property type="match status" value="1"/>
</dbReference>
<dbReference type="Pfam" id="PF00067">
    <property type="entry name" value="p450"/>
    <property type="match status" value="1"/>
</dbReference>
<dbReference type="PRINTS" id="PR00385">
    <property type="entry name" value="P450"/>
</dbReference>
<evidence type="ECO:0000256" key="7">
    <source>
        <dbReference type="ARBA" id="ARBA00023033"/>
    </source>
</evidence>
<comment type="caution">
    <text evidence="10">The sequence shown here is derived from an EMBL/GenBank/DDBJ whole genome shotgun (WGS) entry which is preliminary data.</text>
</comment>
<evidence type="ECO:0000313" key="10">
    <source>
        <dbReference type="EMBL" id="KAK5990623.1"/>
    </source>
</evidence>
<dbReference type="InterPro" id="IPR002401">
    <property type="entry name" value="Cyt_P450_E_grp-I"/>
</dbReference>
<accession>A0ABR0SEL7</accession>
<dbReference type="PRINTS" id="PR00463">
    <property type="entry name" value="EP450I"/>
</dbReference>
<keyword evidence="4 8" id="KW-0479">Metal-binding</keyword>
<evidence type="ECO:0000256" key="8">
    <source>
        <dbReference type="RuleBase" id="RU000461"/>
    </source>
</evidence>
<keyword evidence="6 8" id="KW-0408">Iron</keyword>
<gene>
    <name evidence="10" type="ORF">PT974_08892</name>
</gene>
<comment type="cofactor">
    <cofactor evidence="1">
        <name>heme</name>
        <dbReference type="ChEBI" id="CHEBI:30413"/>
    </cofactor>
</comment>
<protein>
    <submittedName>
        <fullName evidence="10">Cytochrome P450 monooxygenase aneD</fullName>
    </submittedName>
</protein>
<feature type="transmembrane region" description="Helical" evidence="9">
    <location>
        <begin position="6"/>
        <end position="26"/>
    </location>
</feature>
<dbReference type="PROSITE" id="PS00086">
    <property type="entry name" value="CYTOCHROME_P450"/>
    <property type="match status" value="1"/>
</dbReference>
<dbReference type="InterPro" id="IPR001128">
    <property type="entry name" value="Cyt_P450"/>
</dbReference>
<dbReference type="InterPro" id="IPR036396">
    <property type="entry name" value="Cyt_P450_sf"/>
</dbReference>
<comment type="similarity">
    <text evidence="2 8">Belongs to the cytochrome P450 family.</text>
</comment>
<dbReference type="InterPro" id="IPR017972">
    <property type="entry name" value="Cyt_P450_CS"/>
</dbReference>
<evidence type="ECO:0000256" key="5">
    <source>
        <dbReference type="ARBA" id="ARBA00023002"/>
    </source>
</evidence>
<evidence type="ECO:0000256" key="2">
    <source>
        <dbReference type="ARBA" id="ARBA00010617"/>
    </source>
</evidence>
<organism evidence="10 11">
    <name type="scientific">Cladobotryum mycophilum</name>
    <dbReference type="NCBI Taxonomy" id="491253"/>
    <lineage>
        <taxon>Eukaryota</taxon>
        <taxon>Fungi</taxon>
        <taxon>Dikarya</taxon>
        <taxon>Ascomycota</taxon>
        <taxon>Pezizomycotina</taxon>
        <taxon>Sordariomycetes</taxon>
        <taxon>Hypocreomycetidae</taxon>
        <taxon>Hypocreales</taxon>
        <taxon>Hypocreaceae</taxon>
        <taxon>Cladobotryum</taxon>
    </lineage>
</organism>
<keyword evidence="9" id="KW-0812">Transmembrane</keyword>
<keyword evidence="9" id="KW-0472">Membrane</keyword>
<dbReference type="SUPFAM" id="SSF48264">
    <property type="entry name" value="Cytochrome P450"/>
    <property type="match status" value="1"/>
</dbReference>
<evidence type="ECO:0000256" key="6">
    <source>
        <dbReference type="ARBA" id="ARBA00023004"/>
    </source>
</evidence>
<dbReference type="EMBL" id="JAVFKD010000014">
    <property type="protein sequence ID" value="KAK5990623.1"/>
    <property type="molecule type" value="Genomic_DNA"/>
</dbReference>